<dbReference type="CDD" id="cd02947">
    <property type="entry name" value="TRX_family"/>
    <property type="match status" value="1"/>
</dbReference>
<accession>A0ABW4KH89</accession>
<keyword evidence="6" id="KW-1185">Reference proteome</keyword>
<dbReference type="Gene3D" id="3.40.30.10">
    <property type="entry name" value="Glutaredoxin"/>
    <property type="match status" value="1"/>
</dbReference>
<name>A0ABW4KH89_9BACI</name>
<dbReference type="InterPro" id="IPR036249">
    <property type="entry name" value="Thioredoxin-like_sf"/>
</dbReference>
<evidence type="ECO:0000256" key="3">
    <source>
        <dbReference type="ARBA" id="ARBA00023284"/>
    </source>
</evidence>
<evidence type="ECO:0000256" key="2">
    <source>
        <dbReference type="ARBA" id="ARBA00023157"/>
    </source>
</evidence>
<dbReference type="SUPFAM" id="SSF52833">
    <property type="entry name" value="Thioredoxin-like"/>
    <property type="match status" value="1"/>
</dbReference>
<evidence type="ECO:0000256" key="1">
    <source>
        <dbReference type="ARBA" id="ARBA00008987"/>
    </source>
</evidence>
<dbReference type="RefSeq" id="WP_380774010.1">
    <property type="nucleotide sequence ID" value="NZ_JBHUEO010000030.1"/>
</dbReference>
<feature type="domain" description="Thioredoxin" evidence="4">
    <location>
        <begin position="34"/>
        <end position="155"/>
    </location>
</feature>
<comment type="similarity">
    <text evidence="1">Belongs to the thioredoxin family.</text>
</comment>
<keyword evidence="2" id="KW-1015">Disulfide bond</keyword>
<dbReference type="PROSITE" id="PS51352">
    <property type="entry name" value="THIOREDOXIN_2"/>
    <property type="match status" value="1"/>
</dbReference>
<dbReference type="Pfam" id="PF00085">
    <property type="entry name" value="Thioredoxin"/>
    <property type="match status" value="1"/>
</dbReference>
<reference evidence="6" key="1">
    <citation type="journal article" date="2019" name="Int. J. Syst. Evol. Microbiol.">
        <title>The Global Catalogue of Microorganisms (GCM) 10K type strain sequencing project: providing services to taxonomists for standard genome sequencing and annotation.</title>
        <authorList>
            <consortium name="The Broad Institute Genomics Platform"/>
            <consortium name="The Broad Institute Genome Sequencing Center for Infectious Disease"/>
            <person name="Wu L."/>
            <person name="Ma J."/>
        </authorList>
    </citation>
    <scope>NUCLEOTIDE SEQUENCE [LARGE SCALE GENOMIC DNA]</scope>
    <source>
        <strain evidence="6">CGMCC 1.12295</strain>
    </source>
</reference>
<dbReference type="Proteomes" id="UP001597301">
    <property type="component" value="Unassembled WGS sequence"/>
</dbReference>
<sequence>MKKLIIFLVVIIVIFAGIAGLTKYQQSKKAEGNVYQKDDLHPATIDLLDDPLYDNIILPKDLEEKLANKEDVTVYFFSPTCPHCINTTPRLVPAAEAAGVDVYKFNLLEYEDGFNQYRIKYTPTLMHFNNGEEDGRLVGEQSEEDIEAWLKENVK</sequence>
<comment type="caution">
    <text evidence="5">The sequence shown here is derived from an EMBL/GenBank/DDBJ whole genome shotgun (WGS) entry which is preliminary data.</text>
</comment>
<dbReference type="PANTHER" id="PTHR45663:SF11">
    <property type="entry name" value="GEO12009P1"/>
    <property type="match status" value="1"/>
</dbReference>
<evidence type="ECO:0000259" key="4">
    <source>
        <dbReference type="PROSITE" id="PS51352"/>
    </source>
</evidence>
<dbReference type="InterPro" id="IPR013766">
    <property type="entry name" value="Thioredoxin_domain"/>
</dbReference>
<protein>
    <submittedName>
        <fullName evidence="5">Thioredoxin family protein</fullName>
    </submittedName>
</protein>
<gene>
    <name evidence="5" type="ORF">ACFSCZ_11150</name>
</gene>
<evidence type="ECO:0000313" key="6">
    <source>
        <dbReference type="Proteomes" id="UP001597301"/>
    </source>
</evidence>
<proteinExistence type="inferred from homology"/>
<dbReference type="EMBL" id="JBHUEO010000030">
    <property type="protein sequence ID" value="MFD1707287.1"/>
    <property type="molecule type" value="Genomic_DNA"/>
</dbReference>
<dbReference type="PANTHER" id="PTHR45663">
    <property type="entry name" value="GEO12009P1"/>
    <property type="match status" value="1"/>
</dbReference>
<keyword evidence="3" id="KW-0676">Redox-active center</keyword>
<organism evidence="5 6">
    <name type="scientific">Siminovitchia sediminis</name>
    <dbReference type="NCBI Taxonomy" id="1274353"/>
    <lineage>
        <taxon>Bacteria</taxon>
        <taxon>Bacillati</taxon>
        <taxon>Bacillota</taxon>
        <taxon>Bacilli</taxon>
        <taxon>Bacillales</taxon>
        <taxon>Bacillaceae</taxon>
        <taxon>Siminovitchia</taxon>
    </lineage>
</organism>
<evidence type="ECO:0000313" key="5">
    <source>
        <dbReference type="EMBL" id="MFD1707287.1"/>
    </source>
</evidence>